<dbReference type="RefSeq" id="WP_066830642.1">
    <property type="nucleotide sequence ID" value="NZ_JACJIQ010000013.1"/>
</dbReference>
<accession>A0A839GUQ7</accession>
<proteinExistence type="predicted"/>
<gene>
    <name evidence="1" type="ORF">FHS90_003234</name>
</gene>
<dbReference type="EMBL" id="JACJIQ010000013">
    <property type="protein sequence ID" value="MBA9078506.1"/>
    <property type="molecule type" value="Genomic_DNA"/>
</dbReference>
<sequence length="146" mass="16859">MIERELLESHLRLSYREDMGILFMRWTKQVNSEQLRKGYLDALAFAEELNVHLWLIDLRGRGGATPEDEAWILDEFFLEAEGRLGHKSYIGYLLSPAHFTHVRDNVGLEKLNAFSSNTTINVFTSESGAVNWLSNLHEVEVLPKRK</sequence>
<reference evidence="1 2" key="1">
    <citation type="submission" date="2020-08" db="EMBL/GenBank/DDBJ databases">
        <title>Genomic Encyclopedia of Type Strains, Phase IV (KMG-IV): sequencing the most valuable type-strain genomes for metagenomic binning, comparative biology and taxonomic classification.</title>
        <authorList>
            <person name="Goeker M."/>
        </authorList>
    </citation>
    <scope>NUCLEOTIDE SEQUENCE [LARGE SCALE GENOMIC DNA]</scope>
    <source>
        <strain evidence="1 2">DSM 29854</strain>
    </source>
</reference>
<evidence type="ECO:0000313" key="1">
    <source>
        <dbReference type="EMBL" id="MBA9078506.1"/>
    </source>
</evidence>
<dbReference type="Proteomes" id="UP000563094">
    <property type="component" value="Unassembled WGS sequence"/>
</dbReference>
<evidence type="ECO:0000313" key="2">
    <source>
        <dbReference type="Proteomes" id="UP000563094"/>
    </source>
</evidence>
<organism evidence="1 2">
    <name type="scientific">Rufibacter quisquiliarum</name>
    <dbReference type="NCBI Taxonomy" id="1549639"/>
    <lineage>
        <taxon>Bacteria</taxon>
        <taxon>Pseudomonadati</taxon>
        <taxon>Bacteroidota</taxon>
        <taxon>Cytophagia</taxon>
        <taxon>Cytophagales</taxon>
        <taxon>Hymenobacteraceae</taxon>
        <taxon>Rufibacter</taxon>
    </lineage>
</organism>
<name>A0A839GUQ7_9BACT</name>
<keyword evidence="2" id="KW-1185">Reference proteome</keyword>
<protein>
    <recommendedName>
        <fullName evidence="3">STAS/SEC14 domain-containing protein</fullName>
    </recommendedName>
</protein>
<comment type="caution">
    <text evidence="1">The sequence shown here is derived from an EMBL/GenBank/DDBJ whole genome shotgun (WGS) entry which is preliminary data.</text>
</comment>
<evidence type="ECO:0008006" key="3">
    <source>
        <dbReference type="Google" id="ProtNLM"/>
    </source>
</evidence>
<dbReference type="AlphaFoldDB" id="A0A839GUQ7"/>